<dbReference type="SUPFAM" id="SSF53335">
    <property type="entry name" value="S-adenosyl-L-methionine-dependent methyltransferases"/>
    <property type="match status" value="1"/>
</dbReference>
<evidence type="ECO:0000259" key="6">
    <source>
        <dbReference type="PROSITE" id="PS51686"/>
    </source>
</evidence>
<feature type="binding site" evidence="5">
    <location>
        <position position="339"/>
    </location>
    <ligand>
        <name>S-adenosyl-L-methionine</name>
        <dbReference type="ChEBI" id="CHEBI:59789"/>
    </ligand>
</feature>
<feature type="domain" description="SAM-dependent MTase RsmB/NOP-type" evidence="6">
    <location>
        <begin position="184"/>
        <end position="469"/>
    </location>
</feature>
<keyword evidence="1 5" id="KW-0489">Methyltransferase</keyword>
<dbReference type="GO" id="GO:0003723">
    <property type="term" value="F:RNA binding"/>
    <property type="evidence" value="ECO:0007669"/>
    <property type="project" value="UniProtKB-UniRule"/>
</dbReference>
<dbReference type="EMBL" id="LR134529">
    <property type="protein sequence ID" value="VEJ44531.1"/>
    <property type="molecule type" value="Genomic_DNA"/>
</dbReference>
<organism evidence="7 8">
    <name type="scientific">Bartonella vinsonii</name>
    <name type="common">Rochalimaea vinsonii</name>
    <dbReference type="NCBI Taxonomy" id="33047"/>
    <lineage>
        <taxon>Bacteria</taxon>
        <taxon>Pseudomonadati</taxon>
        <taxon>Pseudomonadota</taxon>
        <taxon>Alphaproteobacteria</taxon>
        <taxon>Hyphomicrobiales</taxon>
        <taxon>Bartonellaceae</taxon>
        <taxon>Bartonella</taxon>
    </lineage>
</organism>
<dbReference type="SUPFAM" id="SSF48013">
    <property type="entry name" value="NusB-like"/>
    <property type="match status" value="1"/>
</dbReference>
<dbReference type="InterPro" id="IPR049560">
    <property type="entry name" value="MeTrfase_RsmB-F_NOP2_cat"/>
</dbReference>
<dbReference type="Gene3D" id="3.40.50.150">
    <property type="entry name" value="Vaccinia Virus protein VP39"/>
    <property type="match status" value="1"/>
</dbReference>
<dbReference type="STRING" id="1094497.BVwin_14480"/>
<feature type="binding site" evidence="5">
    <location>
        <position position="297"/>
    </location>
    <ligand>
        <name>S-adenosyl-L-methionine</name>
        <dbReference type="ChEBI" id="CHEBI:59789"/>
    </ligand>
</feature>
<dbReference type="PRINTS" id="PR02008">
    <property type="entry name" value="RCMTFAMILY"/>
</dbReference>
<evidence type="ECO:0000256" key="1">
    <source>
        <dbReference type="ARBA" id="ARBA00022603"/>
    </source>
</evidence>
<dbReference type="Gene3D" id="1.10.940.10">
    <property type="entry name" value="NusB-like"/>
    <property type="match status" value="1"/>
</dbReference>
<evidence type="ECO:0000256" key="5">
    <source>
        <dbReference type="PROSITE-ProRule" id="PRU01023"/>
    </source>
</evidence>
<comment type="similarity">
    <text evidence="5">Belongs to the class I-like SAM-binding methyltransferase superfamily. RsmB/NOP family.</text>
</comment>
<name>A0A3S4Z312_BARVI</name>
<accession>A0A3S4Z312</accession>
<dbReference type="InterPro" id="IPR035926">
    <property type="entry name" value="NusB-like_sf"/>
</dbReference>
<keyword evidence="4 5" id="KW-0694">RNA-binding</keyword>
<protein>
    <submittedName>
        <fullName evidence="7">Ribosomal RNA small subunit methyltransferase B</fullName>
        <ecNumber evidence="7">2.1.1.176</ecNumber>
    </submittedName>
</protein>
<dbReference type="InterPro" id="IPR023267">
    <property type="entry name" value="RCMT"/>
</dbReference>
<dbReference type="InterPro" id="IPR006027">
    <property type="entry name" value="NusB_RsmB_TIM44"/>
</dbReference>
<proteinExistence type="inferred from homology"/>
<evidence type="ECO:0000256" key="3">
    <source>
        <dbReference type="ARBA" id="ARBA00022691"/>
    </source>
</evidence>
<gene>
    <name evidence="7" type="primary">rsmB_1</name>
    <name evidence="7" type="ORF">NCTC12905_00167</name>
</gene>
<dbReference type="Pfam" id="PF01189">
    <property type="entry name" value="Methyltr_RsmB-F"/>
    <property type="match status" value="1"/>
</dbReference>
<dbReference type="InterPro" id="IPR029063">
    <property type="entry name" value="SAM-dependent_MTases_sf"/>
</dbReference>
<dbReference type="GO" id="GO:0008173">
    <property type="term" value="F:RNA methyltransferase activity"/>
    <property type="evidence" value="ECO:0007669"/>
    <property type="project" value="InterPro"/>
</dbReference>
<dbReference type="PANTHER" id="PTHR22807">
    <property type="entry name" value="NOP2 YEAST -RELATED NOL1/NOP2/FMU SUN DOMAIN-CONTAINING"/>
    <property type="match status" value="1"/>
</dbReference>
<evidence type="ECO:0000256" key="4">
    <source>
        <dbReference type="ARBA" id="ARBA00022884"/>
    </source>
</evidence>
<sequence length="470" mass="51280">MIIELLREQKHKGVVLTHKKAGRVSEKNVPGLAVRQLCVRLLGAVLDKHASLSGLTDNEHGHPQYLGLSHRDRSLCRAILGAALRHRGQIIAALSRFLKRPLPSQALSLQHLLHVGVAQILYLDVPDHAAIDLAVRVAKFDPRMHRFSGVVNALLRNVAREADFLRQQVPTIEGVPAWFGQLLVSTYGKEKADQIVAIQSVEPPLDLTVKSDSVGWAKRLGGVVLPNGSIRLSALDCSVTDLAGYTEGAWWVQDFAAALPACLLGNIRGKKVADLCASPGGKTAQLALQGADVTAVDLSANRVARLKANMERLHFSVDIWQGDVRNFQPKQLFDAVLLDAPCSSTGTIRRHPDILWTKSMDDIAKLAALQYDLLAAAITLVKKGGLIVFSNCSLAREEGEDLIEKILSERDDVVLEPISREEMGALTHLLSVKGTLRTTPADFCPQSFNAENNLFLGMDGFFAARLRKVT</sequence>
<dbReference type="GO" id="GO:0006355">
    <property type="term" value="P:regulation of DNA-templated transcription"/>
    <property type="evidence" value="ECO:0007669"/>
    <property type="project" value="InterPro"/>
</dbReference>
<dbReference type="InterPro" id="IPR001678">
    <property type="entry name" value="MeTrfase_RsmB-F_NOP2_dom"/>
</dbReference>
<evidence type="ECO:0000313" key="7">
    <source>
        <dbReference type="EMBL" id="VEJ44531.1"/>
    </source>
</evidence>
<keyword evidence="2 5" id="KW-0808">Transferase</keyword>
<evidence type="ECO:0000256" key="2">
    <source>
        <dbReference type="ARBA" id="ARBA00022679"/>
    </source>
</evidence>
<dbReference type="CDD" id="cd02440">
    <property type="entry name" value="AdoMet_MTases"/>
    <property type="match status" value="1"/>
</dbReference>
<keyword evidence="3 5" id="KW-0949">S-adenosyl-L-methionine</keyword>
<dbReference type="AlphaFoldDB" id="A0A3S4Z312"/>
<dbReference type="PROSITE" id="PS51686">
    <property type="entry name" value="SAM_MT_RSMB_NOP"/>
    <property type="match status" value="1"/>
</dbReference>
<dbReference type="EC" id="2.1.1.176" evidence="7"/>
<dbReference type="PANTHER" id="PTHR22807:SF61">
    <property type="entry name" value="NOL1_NOP2_SUN FAMILY PROTEIN _ ANTITERMINATION NUSB DOMAIN-CONTAINING PROTEIN"/>
    <property type="match status" value="1"/>
</dbReference>
<evidence type="ECO:0000313" key="8">
    <source>
        <dbReference type="Proteomes" id="UP000274201"/>
    </source>
</evidence>
<reference evidence="7 8" key="1">
    <citation type="submission" date="2018-12" db="EMBL/GenBank/DDBJ databases">
        <authorList>
            <consortium name="Pathogen Informatics"/>
        </authorList>
    </citation>
    <scope>NUCLEOTIDE SEQUENCE [LARGE SCALE GENOMIC DNA]</scope>
    <source>
        <strain evidence="7 8">NCTC12905</strain>
    </source>
</reference>
<dbReference type="Pfam" id="PF01029">
    <property type="entry name" value="NusB"/>
    <property type="match status" value="1"/>
</dbReference>
<feature type="active site" description="Nucleophile" evidence="5">
    <location>
        <position position="392"/>
    </location>
</feature>
<dbReference type="Proteomes" id="UP000274201">
    <property type="component" value="Chromosome"/>
</dbReference>
<feature type="binding site" evidence="5">
    <location>
        <position position="323"/>
    </location>
    <ligand>
        <name>S-adenosyl-L-methionine</name>
        <dbReference type="ChEBI" id="CHEBI:59789"/>
    </ligand>
</feature>
<comment type="caution">
    <text evidence="5">Lacks conserved residue(s) required for the propagation of feature annotation.</text>
</comment>
<dbReference type="GO" id="GO:0001510">
    <property type="term" value="P:RNA methylation"/>
    <property type="evidence" value="ECO:0007669"/>
    <property type="project" value="InterPro"/>
</dbReference>